<organism evidence="1">
    <name type="scientific">Tetraodon nigroviridis</name>
    <name type="common">Spotted green pufferfish</name>
    <name type="synonym">Chelonodon nigroviridis</name>
    <dbReference type="NCBI Taxonomy" id="99883"/>
    <lineage>
        <taxon>Eukaryota</taxon>
        <taxon>Metazoa</taxon>
        <taxon>Chordata</taxon>
        <taxon>Craniata</taxon>
        <taxon>Vertebrata</taxon>
        <taxon>Euteleostomi</taxon>
        <taxon>Actinopterygii</taxon>
        <taxon>Neopterygii</taxon>
        <taxon>Teleostei</taxon>
        <taxon>Neoteleostei</taxon>
        <taxon>Acanthomorphata</taxon>
        <taxon>Eupercaria</taxon>
        <taxon>Tetraodontiformes</taxon>
        <taxon>Tetradontoidea</taxon>
        <taxon>Tetraodontidae</taxon>
        <taxon>Tetraodon</taxon>
    </lineage>
</organism>
<name>Q4S448_TETNG</name>
<protein>
    <submittedName>
        <fullName evidence="1">(spotted green pufferfish) hypothetical protein</fullName>
    </submittedName>
</protein>
<proteinExistence type="predicted"/>
<sequence length="94" mass="10610">MTSPLRCSRRLCRNSASRSFFTDMGGPFNTGGTQQRDSEIALARNAANRRFPVEDRSLWLQVALSEETRPFKPKKTDHLCVPKPFLFISGHVNG</sequence>
<reference evidence="1" key="1">
    <citation type="journal article" date="2004" name="Nature">
        <title>Genome duplication in the teleost fish Tetraodon nigroviridis reveals the early vertebrate proto-karyotype.</title>
        <authorList>
            <person name="Jaillon O."/>
            <person name="Aury J.-M."/>
            <person name="Brunet F."/>
            <person name="Petit J.-L."/>
            <person name="Stange-Thomann N."/>
            <person name="Mauceli E."/>
            <person name="Bouneau L."/>
            <person name="Fischer C."/>
            <person name="Ozouf-Costaz C."/>
            <person name="Bernot A."/>
            <person name="Nicaud S."/>
            <person name="Jaffe D."/>
            <person name="Fisher S."/>
            <person name="Lutfalla G."/>
            <person name="Dossat C."/>
            <person name="Segurens B."/>
            <person name="Dasilva C."/>
            <person name="Salanoubat M."/>
            <person name="Levy M."/>
            <person name="Boudet N."/>
            <person name="Castellano S."/>
            <person name="Anthouard V."/>
            <person name="Jubin C."/>
            <person name="Castelli V."/>
            <person name="Katinka M."/>
            <person name="Vacherie B."/>
            <person name="Biemont C."/>
            <person name="Skalli Z."/>
            <person name="Cattolico L."/>
            <person name="Poulain J."/>
            <person name="De Berardinis V."/>
            <person name="Cruaud C."/>
            <person name="Duprat S."/>
            <person name="Brottier P."/>
            <person name="Coutanceau J.-P."/>
            <person name="Gouzy J."/>
            <person name="Parra G."/>
            <person name="Lardier G."/>
            <person name="Chapple C."/>
            <person name="McKernan K.J."/>
            <person name="McEwan P."/>
            <person name="Bosak S."/>
            <person name="Kellis M."/>
            <person name="Volff J.-N."/>
            <person name="Guigo R."/>
            <person name="Zody M.C."/>
            <person name="Mesirov J."/>
            <person name="Lindblad-Toh K."/>
            <person name="Birren B."/>
            <person name="Nusbaum C."/>
            <person name="Kahn D."/>
            <person name="Robinson-Rechavi M."/>
            <person name="Laudet V."/>
            <person name="Schachter V."/>
            <person name="Quetier F."/>
            <person name="Saurin W."/>
            <person name="Scarpelli C."/>
            <person name="Wincker P."/>
            <person name="Lander E.S."/>
            <person name="Weissenbach J."/>
            <person name="Roest Crollius H."/>
        </authorList>
    </citation>
    <scope>NUCLEOTIDE SEQUENCE [LARGE SCALE GENOMIC DNA]</scope>
</reference>
<reference evidence="1" key="2">
    <citation type="submission" date="2004-02" db="EMBL/GenBank/DDBJ databases">
        <authorList>
            <consortium name="Genoscope"/>
            <consortium name="Whitehead Institute Centre for Genome Research"/>
        </authorList>
    </citation>
    <scope>NUCLEOTIDE SEQUENCE</scope>
</reference>
<gene>
    <name evidence="1" type="ORF">GSTENG00024353001</name>
</gene>
<comment type="caution">
    <text evidence="1">The sequence shown here is derived from an EMBL/GenBank/DDBJ whole genome shotgun (WGS) entry which is preliminary data.</text>
</comment>
<dbReference type="AlphaFoldDB" id="Q4S448"/>
<dbReference type="EMBL" id="CAAE01014744">
    <property type="protein sequence ID" value="CAG04584.1"/>
    <property type="molecule type" value="Genomic_DNA"/>
</dbReference>
<accession>Q4S448</accession>
<evidence type="ECO:0000313" key="1">
    <source>
        <dbReference type="EMBL" id="CAG04584.1"/>
    </source>
</evidence>
<dbReference type="KEGG" id="tng:GSTEN00024353G001"/>